<dbReference type="SUPFAM" id="SSF51735">
    <property type="entry name" value="NAD(P)-binding Rossmann-fold domains"/>
    <property type="match status" value="1"/>
</dbReference>
<sequence>MSCLSNASPGDTVVISSGAGAVGSVACQIGKIEGLRVVSSAGSDDKVRWLIDDLGVDHAFNYRRTPYETALAASCPGGIDLVLENAGPDHLSACLPLMNELKQILISGFVSVYNTGGKVPPFKNFEYVLDRFLTIKAYRFMDSLHAYDTFVADMVRWREQGWMQFRETYFHGLEQAPAAFCSLFEQNNAGGKILVSLGEAHI</sequence>
<evidence type="ECO:0000259" key="1">
    <source>
        <dbReference type="Pfam" id="PF00107"/>
    </source>
</evidence>
<protein>
    <recommendedName>
        <fullName evidence="1">Alcohol dehydrogenase-like C-terminal domain-containing protein</fullName>
    </recommendedName>
</protein>
<dbReference type="Gene3D" id="3.40.50.720">
    <property type="entry name" value="NAD(P)-binding Rossmann-like Domain"/>
    <property type="match status" value="1"/>
</dbReference>
<name>A0A2K9NJ60_9PROT</name>
<dbReference type="AlphaFoldDB" id="A0A2K9NJ60"/>
<dbReference type="EMBL" id="CP025613">
    <property type="protein sequence ID" value="AUN33120.1"/>
    <property type="molecule type" value="Genomic_DNA"/>
</dbReference>
<proteinExistence type="predicted"/>
<dbReference type="GO" id="GO:0016628">
    <property type="term" value="F:oxidoreductase activity, acting on the CH-CH group of donors, NAD or NADP as acceptor"/>
    <property type="evidence" value="ECO:0007669"/>
    <property type="project" value="InterPro"/>
</dbReference>
<dbReference type="KEGG" id="ncb:C0V82_22215"/>
<dbReference type="RefSeq" id="WP_102114640.1">
    <property type="nucleotide sequence ID" value="NZ_BMGN01000029.1"/>
</dbReference>
<accession>A0A2K9NJ60</accession>
<evidence type="ECO:0000313" key="2">
    <source>
        <dbReference type="EMBL" id="AUN33120.1"/>
    </source>
</evidence>
<dbReference type="InterPro" id="IPR013149">
    <property type="entry name" value="ADH-like_C"/>
</dbReference>
<reference evidence="2 3" key="1">
    <citation type="submission" date="2017-12" db="EMBL/GenBank/DDBJ databases">
        <title>Genomes of bacteria within cyanobacterial aggregates.</title>
        <authorList>
            <person name="Cai H."/>
        </authorList>
    </citation>
    <scope>NUCLEOTIDE SEQUENCE [LARGE SCALE GENOMIC DNA]</scope>
    <source>
        <strain evidence="2 3">TH16</strain>
        <plasmid evidence="2 3">unnamed1</plasmid>
    </source>
</reference>
<gene>
    <name evidence="2" type="ORF">C0V82_22215</name>
</gene>
<keyword evidence="2" id="KW-0614">Plasmid</keyword>
<dbReference type="InterPro" id="IPR045010">
    <property type="entry name" value="MDR_fam"/>
</dbReference>
<dbReference type="CDD" id="cd05288">
    <property type="entry name" value="PGDH"/>
    <property type="match status" value="1"/>
</dbReference>
<dbReference type="Proteomes" id="UP000234752">
    <property type="component" value="Plasmid unnamed1"/>
</dbReference>
<dbReference type="Pfam" id="PF00107">
    <property type="entry name" value="ADH_zinc_N"/>
    <property type="match status" value="1"/>
</dbReference>
<feature type="domain" description="Alcohol dehydrogenase-like C-terminal" evidence="1">
    <location>
        <begin position="21"/>
        <end position="141"/>
    </location>
</feature>
<organism evidence="2 3">
    <name type="scientific">Niveispirillum cyanobacteriorum</name>
    <dbReference type="NCBI Taxonomy" id="1612173"/>
    <lineage>
        <taxon>Bacteria</taxon>
        <taxon>Pseudomonadati</taxon>
        <taxon>Pseudomonadota</taxon>
        <taxon>Alphaproteobacteria</taxon>
        <taxon>Rhodospirillales</taxon>
        <taxon>Azospirillaceae</taxon>
        <taxon>Niveispirillum</taxon>
    </lineage>
</organism>
<dbReference type="PANTHER" id="PTHR43205:SF7">
    <property type="entry name" value="PROSTAGLANDIN REDUCTASE 1"/>
    <property type="match status" value="1"/>
</dbReference>
<geneLocation type="plasmid" evidence="2 3">
    <name>unnamed1</name>
</geneLocation>
<dbReference type="InterPro" id="IPR036291">
    <property type="entry name" value="NAD(P)-bd_dom_sf"/>
</dbReference>
<keyword evidence="3" id="KW-1185">Reference proteome</keyword>
<dbReference type="PANTHER" id="PTHR43205">
    <property type="entry name" value="PROSTAGLANDIN REDUCTASE"/>
    <property type="match status" value="1"/>
</dbReference>
<evidence type="ECO:0000313" key="3">
    <source>
        <dbReference type="Proteomes" id="UP000234752"/>
    </source>
</evidence>
<dbReference type="OrthoDB" id="9805663at2"/>